<evidence type="ECO:0000313" key="6">
    <source>
        <dbReference type="EMBL" id="KAF2314055.1"/>
    </source>
</evidence>
<dbReference type="PANTHER" id="PTHR31319">
    <property type="entry name" value="ZINC FINGER PROTEIN CONSTANS-LIKE 4"/>
    <property type="match status" value="1"/>
</dbReference>
<evidence type="ECO:0000256" key="3">
    <source>
        <dbReference type="PROSITE-ProRule" id="PRU00357"/>
    </source>
</evidence>
<dbReference type="GO" id="GO:0009909">
    <property type="term" value="P:regulation of flower development"/>
    <property type="evidence" value="ECO:0007669"/>
    <property type="project" value="InterPro"/>
</dbReference>
<feature type="compositionally biased region" description="Low complexity" evidence="4">
    <location>
        <begin position="71"/>
        <end position="93"/>
    </location>
</feature>
<dbReference type="Proteomes" id="UP000467840">
    <property type="component" value="Chromosome 15"/>
</dbReference>
<comment type="caution">
    <text evidence="6">The sequence shown here is derived from an EMBL/GenBank/DDBJ whole genome shotgun (WGS) entry which is preliminary data.</text>
</comment>
<keyword evidence="7" id="KW-1185">Reference proteome</keyword>
<dbReference type="AlphaFoldDB" id="A0A6A6MNE4"/>
<dbReference type="Pfam" id="PF06203">
    <property type="entry name" value="CCT"/>
    <property type="match status" value="1"/>
</dbReference>
<evidence type="ECO:0000259" key="5">
    <source>
        <dbReference type="PROSITE" id="PS51017"/>
    </source>
</evidence>
<evidence type="ECO:0000256" key="2">
    <source>
        <dbReference type="ARBA" id="ARBA00023242"/>
    </source>
</evidence>
<name>A0A6A6MNE4_HEVBR</name>
<comment type="subcellular location">
    <subcellularLocation>
        <location evidence="1 3">Nucleus</location>
    </subcellularLocation>
</comment>
<evidence type="ECO:0000313" key="7">
    <source>
        <dbReference type="Proteomes" id="UP000467840"/>
    </source>
</evidence>
<accession>A0A6A6MNE4</accession>
<sequence>MKNHAWRVPKGKDDVSSTLSANILEFCDPEFFLQNSEVTSSSNCCYEENSPYTNNLSLTSDIEKFNSCQDNNGNNSTTTPTTTSTTTTPTANANNINHNNLSIIFDTQDELDNEISASIDFSASPAFTVPQFTTTQHDQFDFSSVQPQLTLLDMVSADGLTRHPSDSVAPLMGHPLPSVFEEDCLSSVPAYVPMNPSSPSGTFLGPAMSTCMSAGTLTAALSVDSSGIFAGGILLGSELHQQELDFQGDNVGIYYSDTNPRVFNPGDLQALGNETQQLVGGAGNSTPLASDISSLEDSTFKVGKLSVEQRKEKIHRYMKKRNERNFSKKIKYACRKTLADSRPRVRGRFAKNDDFGETNRAACSNHEEDDEDEIVVKEEEDMVDSSDILAHISGVNSFKCNYSIQSWI</sequence>
<feature type="region of interest" description="Disordered" evidence="4">
    <location>
        <begin position="68"/>
        <end position="93"/>
    </location>
</feature>
<keyword evidence="2 3" id="KW-0539">Nucleus</keyword>
<organism evidence="6 7">
    <name type="scientific">Hevea brasiliensis</name>
    <name type="common">Para rubber tree</name>
    <name type="synonym">Siphonia brasiliensis</name>
    <dbReference type="NCBI Taxonomy" id="3981"/>
    <lineage>
        <taxon>Eukaryota</taxon>
        <taxon>Viridiplantae</taxon>
        <taxon>Streptophyta</taxon>
        <taxon>Embryophyta</taxon>
        <taxon>Tracheophyta</taxon>
        <taxon>Spermatophyta</taxon>
        <taxon>Magnoliopsida</taxon>
        <taxon>eudicotyledons</taxon>
        <taxon>Gunneridae</taxon>
        <taxon>Pentapetalae</taxon>
        <taxon>rosids</taxon>
        <taxon>fabids</taxon>
        <taxon>Malpighiales</taxon>
        <taxon>Euphorbiaceae</taxon>
        <taxon>Crotonoideae</taxon>
        <taxon>Micrandreae</taxon>
        <taxon>Hevea</taxon>
    </lineage>
</organism>
<gene>
    <name evidence="6" type="ORF">GH714_021788</name>
</gene>
<evidence type="ECO:0000256" key="4">
    <source>
        <dbReference type="SAM" id="MobiDB-lite"/>
    </source>
</evidence>
<evidence type="ECO:0000256" key="1">
    <source>
        <dbReference type="ARBA" id="ARBA00004123"/>
    </source>
</evidence>
<reference evidence="6 7" key="1">
    <citation type="journal article" date="2020" name="Mol. Plant">
        <title>The Chromosome-Based Rubber Tree Genome Provides New Insights into Spurge Genome Evolution and Rubber Biosynthesis.</title>
        <authorList>
            <person name="Liu J."/>
            <person name="Shi C."/>
            <person name="Shi C.C."/>
            <person name="Li W."/>
            <person name="Zhang Q.J."/>
            <person name="Zhang Y."/>
            <person name="Li K."/>
            <person name="Lu H.F."/>
            <person name="Shi C."/>
            <person name="Zhu S.T."/>
            <person name="Xiao Z.Y."/>
            <person name="Nan H."/>
            <person name="Yue Y."/>
            <person name="Zhu X.G."/>
            <person name="Wu Y."/>
            <person name="Hong X.N."/>
            <person name="Fan G.Y."/>
            <person name="Tong Y."/>
            <person name="Zhang D."/>
            <person name="Mao C.L."/>
            <person name="Liu Y.L."/>
            <person name="Hao S.J."/>
            <person name="Liu W.Q."/>
            <person name="Lv M.Q."/>
            <person name="Zhang H.B."/>
            <person name="Liu Y."/>
            <person name="Hu-Tang G.R."/>
            <person name="Wang J.P."/>
            <person name="Wang J.H."/>
            <person name="Sun Y.H."/>
            <person name="Ni S.B."/>
            <person name="Chen W.B."/>
            <person name="Zhang X.C."/>
            <person name="Jiao Y.N."/>
            <person name="Eichler E.E."/>
            <person name="Li G.H."/>
            <person name="Liu X."/>
            <person name="Gao L.Z."/>
        </authorList>
    </citation>
    <scope>NUCLEOTIDE SEQUENCE [LARGE SCALE GENOMIC DNA]</scope>
    <source>
        <strain evidence="7">cv. GT1</strain>
        <tissue evidence="6">Leaf</tissue>
    </source>
</reference>
<dbReference type="InterPro" id="IPR010402">
    <property type="entry name" value="CCT_domain"/>
</dbReference>
<dbReference type="GO" id="GO:0005634">
    <property type="term" value="C:nucleus"/>
    <property type="evidence" value="ECO:0007669"/>
    <property type="project" value="UniProtKB-SubCell"/>
</dbReference>
<dbReference type="EMBL" id="JAAGAX010000005">
    <property type="protein sequence ID" value="KAF2314055.1"/>
    <property type="molecule type" value="Genomic_DNA"/>
</dbReference>
<dbReference type="PANTHER" id="PTHR31319:SF110">
    <property type="entry name" value="CCT MOTIF FAMILY PROTEIN"/>
    <property type="match status" value="1"/>
</dbReference>
<feature type="domain" description="CCT" evidence="5">
    <location>
        <begin position="310"/>
        <end position="352"/>
    </location>
</feature>
<protein>
    <recommendedName>
        <fullName evidence="5">CCT domain-containing protein</fullName>
    </recommendedName>
</protein>
<dbReference type="GO" id="GO:0003700">
    <property type="term" value="F:DNA-binding transcription factor activity"/>
    <property type="evidence" value="ECO:0007669"/>
    <property type="project" value="TreeGrafter"/>
</dbReference>
<dbReference type="PROSITE" id="PS51017">
    <property type="entry name" value="CCT"/>
    <property type="match status" value="1"/>
</dbReference>
<proteinExistence type="predicted"/>
<dbReference type="InterPro" id="IPR045281">
    <property type="entry name" value="CONSTANS-like"/>
</dbReference>